<evidence type="ECO:0000256" key="2">
    <source>
        <dbReference type="SAM" id="MobiDB-lite"/>
    </source>
</evidence>
<dbReference type="OrthoDB" id="5511082at2"/>
<protein>
    <submittedName>
        <fullName evidence="3">Uncharacterized protein</fullName>
    </submittedName>
</protein>
<accession>A0A3A8IR37</accession>
<name>A0A3A8IR37_9BACT</name>
<feature type="compositionally biased region" description="Polar residues" evidence="2">
    <location>
        <begin position="1"/>
        <end position="10"/>
    </location>
</feature>
<sequence length="344" mass="38997">MAPKHYQTQAELKREHEKKPKESGCLWKHYIPKGDWRSHPCHYQNNSFKIAKGARAAKYKPDPARVEKVRGNQDALKQQYDEAIKAQQQAAEKKLSDLSQQRSTAKANGETLPSRVHHRWYVTLKQVQAMRKTGPSALLGKYFGAFADAFKRLAVNEKAWDVGYTLEPRFINVHYLGMAGNLKAESLGLAPIGFAPNHEPARLGAWYPYDHEHHHIIPDTTLRNGVLRLPDAQTSFQQRISALMEAKWNVHNEGNVILLPDDVTIADILGLPPHCPWGATGHDAYSDQVEIKVQRIAEELDQELAASKDDAHEAEKKAGARLKQRLDELSRTMYQQIIDRKVSL</sequence>
<keyword evidence="4" id="KW-1185">Reference proteome</keyword>
<keyword evidence="1" id="KW-0175">Coiled coil</keyword>
<proteinExistence type="predicted"/>
<feature type="compositionally biased region" description="Polar residues" evidence="2">
    <location>
        <begin position="97"/>
        <end position="106"/>
    </location>
</feature>
<dbReference type="Proteomes" id="UP000268094">
    <property type="component" value="Unassembled WGS sequence"/>
</dbReference>
<dbReference type="EMBL" id="RAVZ01000126">
    <property type="protein sequence ID" value="RKG85802.1"/>
    <property type="molecule type" value="Genomic_DNA"/>
</dbReference>
<dbReference type="RefSeq" id="WP_120542098.1">
    <property type="nucleotide sequence ID" value="NZ_RAVZ01000126.1"/>
</dbReference>
<feature type="coiled-coil region" evidence="1">
    <location>
        <begin position="297"/>
        <end position="332"/>
    </location>
</feature>
<organism evidence="3 4">
    <name type="scientific">Corallococcus terminator</name>
    <dbReference type="NCBI Taxonomy" id="2316733"/>
    <lineage>
        <taxon>Bacteria</taxon>
        <taxon>Pseudomonadati</taxon>
        <taxon>Myxococcota</taxon>
        <taxon>Myxococcia</taxon>
        <taxon>Myxococcales</taxon>
        <taxon>Cystobacterineae</taxon>
        <taxon>Myxococcaceae</taxon>
        <taxon>Corallococcus</taxon>
    </lineage>
</organism>
<evidence type="ECO:0000313" key="4">
    <source>
        <dbReference type="Proteomes" id="UP000268094"/>
    </source>
</evidence>
<comment type="caution">
    <text evidence="3">The sequence shown here is derived from an EMBL/GenBank/DDBJ whole genome shotgun (WGS) entry which is preliminary data.</text>
</comment>
<evidence type="ECO:0000313" key="3">
    <source>
        <dbReference type="EMBL" id="RKG85802.1"/>
    </source>
</evidence>
<gene>
    <name evidence="3" type="ORF">D7V88_19185</name>
</gene>
<feature type="compositionally biased region" description="Basic and acidic residues" evidence="2">
    <location>
        <begin position="11"/>
        <end position="22"/>
    </location>
</feature>
<feature type="region of interest" description="Disordered" evidence="2">
    <location>
        <begin position="1"/>
        <end position="23"/>
    </location>
</feature>
<evidence type="ECO:0000256" key="1">
    <source>
        <dbReference type="SAM" id="Coils"/>
    </source>
</evidence>
<dbReference type="AlphaFoldDB" id="A0A3A8IR37"/>
<feature type="region of interest" description="Disordered" evidence="2">
    <location>
        <begin position="91"/>
        <end position="111"/>
    </location>
</feature>
<reference evidence="4" key="1">
    <citation type="submission" date="2018-09" db="EMBL/GenBank/DDBJ databases">
        <authorList>
            <person name="Livingstone P.G."/>
            <person name="Whitworth D.E."/>
        </authorList>
    </citation>
    <scope>NUCLEOTIDE SEQUENCE [LARGE SCALE GENOMIC DNA]</scope>
    <source>
        <strain evidence="4">CA054A</strain>
    </source>
</reference>